<feature type="transmembrane region" description="Helical" evidence="1">
    <location>
        <begin position="20"/>
        <end position="43"/>
    </location>
</feature>
<evidence type="ECO:0000256" key="1">
    <source>
        <dbReference type="SAM" id="Phobius"/>
    </source>
</evidence>
<dbReference type="EMBL" id="FNGP01000005">
    <property type="protein sequence ID" value="SDL72807.1"/>
    <property type="molecule type" value="Genomic_DNA"/>
</dbReference>
<dbReference type="AlphaFoldDB" id="A0A1G9MFY4"/>
<dbReference type="Proteomes" id="UP000199475">
    <property type="component" value="Unassembled WGS sequence"/>
</dbReference>
<feature type="transmembrane region" description="Helical" evidence="1">
    <location>
        <begin position="82"/>
        <end position="103"/>
    </location>
</feature>
<keyword evidence="1" id="KW-0812">Transmembrane</keyword>
<protein>
    <submittedName>
        <fullName evidence="2">ABC-2 family transporter protein</fullName>
    </submittedName>
</protein>
<name>A0A1G9MFY4_9ACTN</name>
<keyword evidence="1" id="KW-0472">Membrane</keyword>
<dbReference type="PANTHER" id="PTHR43471:SF1">
    <property type="entry name" value="ABC TRANSPORTER PERMEASE PROTEIN NOSY-RELATED"/>
    <property type="match status" value="1"/>
</dbReference>
<dbReference type="STRING" id="686624.SAMN04488242_2592"/>
<sequence length="263" mass="28169">MSPIGTIVRKEWAEVRSNRLVLSVVVVMPLVITAIPVVMLAVMSRVGISEADYAELGRLLEDPRFAGLSPTEAMQSILASNMLVLFLLMPVMVPLTIATYSIVGEKITRSLEPLLATPIATHELLAGKALAAAIPGVLTAWTSYALFLVGARIFSVSDRVFAIFIDPMWLVALLLLAPLLTVMAVAVGTIVSSRTTDPRAAEQLGSFVVLPLLLLVIGVMTGFLQLGAALFLGAAGLVALVDVVLVPLGVRLFQRETILTWWK</sequence>
<accession>A0A1G9MFY4</accession>
<dbReference type="GO" id="GO:0140359">
    <property type="term" value="F:ABC-type transporter activity"/>
    <property type="evidence" value="ECO:0007669"/>
    <property type="project" value="InterPro"/>
</dbReference>
<dbReference type="Pfam" id="PF12679">
    <property type="entry name" value="ABC2_membrane_2"/>
    <property type="match status" value="1"/>
</dbReference>
<reference evidence="2 3" key="1">
    <citation type="submission" date="2016-10" db="EMBL/GenBank/DDBJ databases">
        <authorList>
            <person name="de Groot N.N."/>
        </authorList>
    </citation>
    <scope>NUCLEOTIDE SEQUENCE [LARGE SCALE GENOMIC DNA]</scope>
    <source>
        <strain evidence="2 3">CGMCC 1.9159</strain>
    </source>
</reference>
<dbReference type="OrthoDB" id="157137at2"/>
<keyword evidence="3" id="KW-1185">Reference proteome</keyword>
<feature type="transmembrane region" description="Helical" evidence="1">
    <location>
        <begin position="230"/>
        <end position="253"/>
    </location>
</feature>
<dbReference type="RefSeq" id="WP_093252959.1">
    <property type="nucleotide sequence ID" value="NZ_FNGP01000005.1"/>
</dbReference>
<evidence type="ECO:0000313" key="2">
    <source>
        <dbReference type="EMBL" id="SDL72807.1"/>
    </source>
</evidence>
<feature type="transmembrane region" description="Helical" evidence="1">
    <location>
        <begin position="169"/>
        <end position="192"/>
    </location>
</feature>
<proteinExistence type="predicted"/>
<keyword evidence="1" id="KW-1133">Transmembrane helix</keyword>
<gene>
    <name evidence="2" type="ORF">SAMN04488242_2592</name>
</gene>
<dbReference type="GO" id="GO:0005886">
    <property type="term" value="C:plasma membrane"/>
    <property type="evidence" value="ECO:0007669"/>
    <property type="project" value="UniProtKB-SubCell"/>
</dbReference>
<feature type="transmembrane region" description="Helical" evidence="1">
    <location>
        <begin position="124"/>
        <end position="149"/>
    </location>
</feature>
<evidence type="ECO:0000313" key="3">
    <source>
        <dbReference type="Proteomes" id="UP000199475"/>
    </source>
</evidence>
<dbReference type="PANTHER" id="PTHR43471">
    <property type="entry name" value="ABC TRANSPORTER PERMEASE"/>
    <property type="match status" value="1"/>
</dbReference>
<organism evidence="2 3">
    <name type="scientific">Tessaracoccus oleiagri</name>
    <dbReference type="NCBI Taxonomy" id="686624"/>
    <lineage>
        <taxon>Bacteria</taxon>
        <taxon>Bacillati</taxon>
        <taxon>Actinomycetota</taxon>
        <taxon>Actinomycetes</taxon>
        <taxon>Propionibacteriales</taxon>
        <taxon>Propionibacteriaceae</taxon>
        <taxon>Tessaracoccus</taxon>
    </lineage>
</organism>
<feature type="transmembrane region" description="Helical" evidence="1">
    <location>
        <begin position="204"/>
        <end position="224"/>
    </location>
</feature>